<dbReference type="InterPro" id="IPR013766">
    <property type="entry name" value="Thioredoxin_domain"/>
</dbReference>
<feature type="domain" description="Thioredoxin" evidence="1">
    <location>
        <begin position="92"/>
        <end position="230"/>
    </location>
</feature>
<dbReference type="PANTHER" id="PTHR42852:SF17">
    <property type="entry name" value="THIOREDOXIN-LIKE PROTEIN HI_1115"/>
    <property type="match status" value="1"/>
</dbReference>
<dbReference type="InterPro" id="IPR050553">
    <property type="entry name" value="Thioredoxin_ResA/DsbE_sf"/>
</dbReference>
<dbReference type="RefSeq" id="WP_151892733.1">
    <property type="nucleotide sequence ID" value="NZ_BKCF01000001.1"/>
</dbReference>
<dbReference type="Proteomes" id="UP000326994">
    <property type="component" value="Unassembled WGS sequence"/>
</dbReference>
<dbReference type="GO" id="GO:0016491">
    <property type="term" value="F:oxidoreductase activity"/>
    <property type="evidence" value="ECO:0007669"/>
    <property type="project" value="InterPro"/>
</dbReference>
<dbReference type="InterPro" id="IPR036249">
    <property type="entry name" value="Thioredoxin-like_sf"/>
</dbReference>
<accession>A0A5J4FUU1</accession>
<organism evidence="2 3">
    <name type="scientific">Patiriisocius marinistellae</name>
    <dbReference type="NCBI Taxonomy" id="2494560"/>
    <lineage>
        <taxon>Bacteria</taxon>
        <taxon>Pseudomonadati</taxon>
        <taxon>Bacteroidota</taxon>
        <taxon>Flavobacteriia</taxon>
        <taxon>Flavobacteriales</taxon>
        <taxon>Flavobacteriaceae</taxon>
        <taxon>Patiriisocius</taxon>
    </lineage>
</organism>
<reference evidence="2 3" key="1">
    <citation type="submission" date="2019-08" db="EMBL/GenBank/DDBJ databases">
        <title>Ulvibacter marinistellae sp. nov., isolated from a starfish, Patiria pectinifera.</title>
        <authorList>
            <person name="Kawano K."/>
            <person name="Ushijima N."/>
            <person name="Kihara M."/>
            <person name="Itoh H."/>
        </authorList>
    </citation>
    <scope>NUCLEOTIDE SEQUENCE [LARGE SCALE GENOMIC DNA]</scope>
    <source>
        <strain evidence="2 3">KK4</strain>
    </source>
</reference>
<dbReference type="AlphaFoldDB" id="A0A5J4FUU1"/>
<dbReference type="InterPro" id="IPR013740">
    <property type="entry name" value="Redoxin"/>
</dbReference>
<dbReference type="OrthoDB" id="9815205at2"/>
<name>A0A5J4FUU1_9FLAO</name>
<gene>
    <name evidence="2" type="ORF">ULMS_03000</name>
</gene>
<dbReference type="Pfam" id="PF08534">
    <property type="entry name" value="Redoxin"/>
    <property type="match status" value="1"/>
</dbReference>
<dbReference type="Gene3D" id="3.40.30.10">
    <property type="entry name" value="Glutaredoxin"/>
    <property type="match status" value="1"/>
</dbReference>
<dbReference type="SUPFAM" id="SSF52833">
    <property type="entry name" value="Thioredoxin-like"/>
    <property type="match status" value="1"/>
</dbReference>
<evidence type="ECO:0000313" key="3">
    <source>
        <dbReference type="Proteomes" id="UP000326994"/>
    </source>
</evidence>
<evidence type="ECO:0000313" key="2">
    <source>
        <dbReference type="EMBL" id="GEQ84792.1"/>
    </source>
</evidence>
<proteinExistence type="predicted"/>
<dbReference type="EMBL" id="BKCF01000001">
    <property type="protein sequence ID" value="GEQ84792.1"/>
    <property type="molecule type" value="Genomic_DNA"/>
</dbReference>
<evidence type="ECO:0000259" key="1">
    <source>
        <dbReference type="PROSITE" id="PS51352"/>
    </source>
</evidence>
<sequence length="230" mass="25783">MKTLLLTIIYTICVMTAAFPQEENAIQITDKTIIKDIDGTQISIDDFVILMDSKEYSIEPKKDANGAAYIQIVQLTKNQLNNNAKVASRIEEFTGGTLPPFYLFDSNENVISTENTKGKVVVFNFWFTSCPPCIQELPELNEVYEKYKNNKEIVFAAITFERAPKIEKFLKNYDLKYPIVPQQGGFSQKVSRGSYPTNVIVKKDGTVQEYISGGIKGIGKQIEAAIEAAL</sequence>
<dbReference type="PANTHER" id="PTHR42852">
    <property type="entry name" value="THIOL:DISULFIDE INTERCHANGE PROTEIN DSBE"/>
    <property type="match status" value="1"/>
</dbReference>
<comment type="caution">
    <text evidence="2">The sequence shown here is derived from an EMBL/GenBank/DDBJ whole genome shotgun (WGS) entry which is preliminary data.</text>
</comment>
<dbReference type="CDD" id="cd02966">
    <property type="entry name" value="TlpA_like_family"/>
    <property type="match status" value="1"/>
</dbReference>
<dbReference type="PROSITE" id="PS51352">
    <property type="entry name" value="THIOREDOXIN_2"/>
    <property type="match status" value="1"/>
</dbReference>
<protein>
    <recommendedName>
        <fullName evidence="1">Thioredoxin domain-containing protein</fullName>
    </recommendedName>
</protein>
<keyword evidence="3" id="KW-1185">Reference proteome</keyword>